<feature type="transmembrane region" description="Helical" evidence="5">
    <location>
        <begin position="84"/>
        <end position="103"/>
    </location>
</feature>
<feature type="transmembrane region" description="Helical" evidence="5">
    <location>
        <begin position="167"/>
        <end position="185"/>
    </location>
</feature>
<reference evidence="7 8" key="1">
    <citation type="submission" date="2016-12" db="EMBL/GenBank/DDBJ databases">
        <authorList>
            <person name="Song W.-J."/>
            <person name="Kurnit D.M."/>
        </authorList>
    </citation>
    <scope>NUCLEOTIDE SEQUENCE [LARGE SCALE GENOMIC DNA]</scope>
    <source>
        <strain evidence="7 8">CGMCC 1.10808</strain>
    </source>
</reference>
<sequence length="218" mass="23964">MERADSGLAAMDGDDLARASLKDRVLDAWADMRASTRRLLREEPSEARLLFYVMLSDIIFFLSWTIKTVVAPTAAAQAKLPAQIGMWLVLALLARTSFMYALAAGLRIVCRVFGGAAGWWETRLAVFWGALVSAPFGLAAALLTVAMSWFEDDFPILRHDMLALPPYYVGLIPFLFFISCALAEVHGFRRMGFLFMGLSVAAVALSVFTVYLAARGVV</sequence>
<evidence type="ECO:0000256" key="2">
    <source>
        <dbReference type="ARBA" id="ARBA00022692"/>
    </source>
</evidence>
<protein>
    <recommendedName>
        <fullName evidence="6">Yip1 domain-containing protein</fullName>
    </recommendedName>
</protein>
<keyword evidence="8" id="KW-1185">Reference proteome</keyword>
<keyword evidence="3 5" id="KW-1133">Transmembrane helix</keyword>
<feature type="transmembrane region" description="Helical" evidence="5">
    <location>
        <begin position="124"/>
        <end position="147"/>
    </location>
</feature>
<comment type="subcellular location">
    <subcellularLocation>
        <location evidence="1">Membrane</location>
        <topology evidence="1">Multi-pass membrane protein</topology>
    </subcellularLocation>
</comment>
<evidence type="ECO:0000256" key="3">
    <source>
        <dbReference type="ARBA" id="ARBA00022989"/>
    </source>
</evidence>
<proteinExistence type="predicted"/>
<keyword evidence="2 5" id="KW-0812">Transmembrane</keyword>
<organism evidence="7 8">
    <name type="scientific">Oceanicella actignis</name>
    <dbReference type="NCBI Taxonomy" id="1189325"/>
    <lineage>
        <taxon>Bacteria</taxon>
        <taxon>Pseudomonadati</taxon>
        <taxon>Pseudomonadota</taxon>
        <taxon>Alphaproteobacteria</taxon>
        <taxon>Rhodobacterales</taxon>
        <taxon>Paracoccaceae</taxon>
        <taxon>Oceanicella</taxon>
    </lineage>
</organism>
<evidence type="ECO:0000313" key="8">
    <source>
        <dbReference type="Proteomes" id="UP000184066"/>
    </source>
</evidence>
<feature type="transmembrane region" description="Helical" evidence="5">
    <location>
        <begin position="47"/>
        <end position="64"/>
    </location>
</feature>
<name>A0A1M7TGX3_9RHOB</name>
<dbReference type="GO" id="GO:0016020">
    <property type="term" value="C:membrane"/>
    <property type="evidence" value="ECO:0007669"/>
    <property type="project" value="UniProtKB-SubCell"/>
</dbReference>
<evidence type="ECO:0000313" key="7">
    <source>
        <dbReference type="EMBL" id="SHN69931.1"/>
    </source>
</evidence>
<evidence type="ECO:0000256" key="1">
    <source>
        <dbReference type="ARBA" id="ARBA00004141"/>
    </source>
</evidence>
<evidence type="ECO:0000256" key="5">
    <source>
        <dbReference type="SAM" id="Phobius"/>
    </source>
</evidence>
<dbReference type="InterPro" id="IPR006977">
    <property type="entry name" value="Yip1_dom"/>
</dbReference>
<gene>
    <name evidence="7" type="ORF">SAMN05216200_106137</name>
</gene>
<evidence type="ECO:0000256" key="4">
    <source>
        <dbReference type="ARBA" id="ARBA00023136"/>
    </source>
</evidence>
<accession>A0A1M7TGX3</accession>
<dbReference type="RefSeq" id="WP_125459029.1">
    <property type="nucleotide sequence ID" value="NZ_FOHL01000006.1"/>
</dbReference>
<evidence type="ECO:0000259" key="6">
    <source>
        <dbReference type="Pfam" id="PF04893"/>
    </source>
</evidence>
<dbReference type="OrthoDB" id="7771437at2"/>
<feature type="domain" description="Yip1" evidence="6">
    <location>
        <begin position="35"/>
        <end position="209"/>
    </location>
</feature>
<dbReference type="Pfam" id="PF04893">
    <property type="entry name" value="Yip1"/>
    <property type="match status" value="1"/>
</dbReference>
<dbReference type="Proteomes" id="UP000184066">
    <property type="component" value="Unassembled WGS sequence"/>
</dbReference>
<dbReference type="EMBL" id="FRDL01000006">
    <property type="protein sequence ID" value="SHN69931.1"/>
    <property type="molecule type" value="Genomic_DNA"/>
</dbReference>
<dbReference type="AlphaFoldDB" id="A0A1M7TGX3"/>
<keyword evidence="4 5" id="KW-0472">Membrane</keyword>
<feature type="transmembrane region" description="Helical" evidence="5">
    <location>
        <begin position="192"/>
        <end position="214"/>
    </location>
</feature>
<dbReference type="STRING" id="1189325.SAMN04488119_10666"/>